<comment type="caution">
    <text evidence="1">The sequence shown here is derived from an EMBL/GenBank/DDBJ whole genome shotgun (WGS) entry which is preliminary data.</text>
</comment>
<dbReference type="OrthoDB" id="6408700at2759"/>
<gene>
    <name evidence="1" type="ORF">TSAR_002022</name>
</gene>
<sequence>MAYQLRQHTLLETGSNEWFDPLRDKTAKSVASGLEQILQRNDSRQPIYFQTDKSKEFIGREVQN</sequence>
<dbReference type="Proteomes" id="UP000215335">
    <property type="component" value="Unassembled WGS sequence"/>
</dbReference>
<evidence type="ECO:0008006" key="3">
    <source>
        <dbReference type="Google" id="ProtNLM"/>
    </source>
</evidence>
<accession>A0A232EDX1</accession>
<evidence type="ECO:0000313" key="2">
    <source>
        <dbReference type="Proteomes" id="UP000215335"/>
    </source>
</evidence>
<reference evidence="1 2" key="1">
    <citation type="journal article" date="2017" name="Curr. Biol.">
        <title>The Evolution of Venom by Co-option of Single-Copy Genes.</title>
        <authorList>
            <person name="Martinson E.O."/>
            <person name="Mrinalini"/>
            <person name="Kelkar Y.D."/>
            <person name="Chang C.H."/>
            <person name="Werren J.H."/>
        </authorList>
    </citation>
    <scope>NUCLEOTIDE SEQUENCE [LARGE SCALE GENOMIC DNA]</scope>
    <source>
        <strain evidence="1 2">Alberta</strain>
        <tissue evidence="1">Whole body</tissue>
    </source>
</reference>
<protein>
    <recommendedName>
        <fullName evidence="3">Integrase catalytic domain-containing protein</fullName>
    </recommendedName>
</protein>
<dbReference type="AlphaFoldDB" id="A0A232EDX1"/>
<keyword evidence="2" id="KW-1185">Reference proteome</keyword>
<name>A0A232EDX1_9HYME</name>
<dbReference type="EMBL" id="NNAY01005809">
    <property type="protein sequence ID" value="OXU16550.1"/>
    <property type="molecule type" value="Genomic_DNA"/>
</dbReference>
<proteinExistence type="predicted"/>
<evidence type="ECO:0000313" key="1">
    <source>
        <dbReference type="EMBL" id="OXU16550.1"/>
    </source>
</evidence>
<organism evidence="1 2">
    <name type="scientific">Trichomalopsis sarcophagae</name>
    <dbReference type="NCBI Taxonomy" id="543379"/>
    <lineage>
        <taxon>Eukaryota</taxon>
        <taxon>Metazoa</taxon>
        <taxon>Ecdysozoa</taxon>
        <taxon>Arthropoda</taxon>
        <taxon>Hexapoda</taxon>
        <taxon>Insecta</taxon>
        <taxon>Pterygota</taxon>
        <taxon>Neoptera</taxon>
        <taxon>Endopterygota</taxon>
        <taxon>Hymenoptera</taxon>
        <taxon>Apocrita</taxon>
        <taxon>Proctotrupomorpha</taxon>
        <taxon>Chalcidoidea</taxon>
        <taxon>Pteromalidae</taxon>
        <taxon>Pteromalinae</taxon>
        <taxon>Trichomalopsis</taxon>
    </lineage>
</organism>